<dbReference type="EC" id="3.4.24.-" evidence="8"/>
<dbReference type="EMBL" id="UFSM01000001">
    <property type="protein sequence ID" value="SUU87995.1"/>
    <property type="molecule type" value="Genomic_DNA"/>
</dbReference>
<dbReference type="PANTHER" id="PTHR22726:SF1">
    <property type="entry name" value="METALLOENDOPEPTIDASE OMA1, MITOCHONDRIAL"/>
    <property type="match status" value="1"/>
</dbReference>
<dbReference type="PANTHER" id="PTHR22726">
    <property type="entry name" value="METALLOENDOPEPTIDASE OMA1"/>
    <property type="match status" value="1"/>
</dbReference>
<keyword evidence="2 8" id="KW-0645">Protease</keyword>
<protein>
    <submittedName>
        <fullName evidence="8">Uncharacterized metalloprotease yggG</fullName>
        <ecNumber evidence="8">3.4.24.-</ecNumber>
    </submittedName>
</protein>
<evidence type="ECO:0000256" key="6">
    <source>
        <dbReference type="ARBA" id="ARBA00023049"/>
    </source>
</evidence>
<dbReference type="Proteomes" id="UP000254701">
    <property type="component" value="Unassembled WGS sequence"/>
</dbReference>
<evidence type="ECO:0000259" key="7">
    <source>
        <dbReference type="Pfam" id="PF01435"/>
    </source>
</evidence>
<dbReference type="InterPro" id="IPR051156">
    <property type="entry name" value="Mito/Outer_Membr_Metalloprot"/>
</dbReference>
<accession>A0A380WGV1</accession>
<evidence type="ECO:0000256" key="2">
    <source>
        <dbReference type="ARBA" id="ARBA00022670"/>
    </source>
</evidence>
<organism evidence="8 9">
    <name type="scientific">Aminobacter aminovorans</name>
    <name type="common">Chelatobacter heintzii</name>
    <dbReference type="NCBI Taxonomy" id="83263"/>
    <lineage>
        <taxon>Bacteria</taxon>
        <taxon>Pseudomonadati</taxon>
        <taxon>Pseudomonadota</taxon>
        <taxon>Alphaproteobacteria</taxon>
        <taxon>Hyphomicrobiales</taxon>
        <taxon>Phyllobacteriaceae</taxon>
        <taxon>Aminobacter</taxon>
    </lineage>
</organism>
<evidence type="ECO:0000313" key="9">
    <source>
        <dbReference type="Proteomes" id="UP000254701"/>
    </source>
</evidence>
<evidence type="ECO:0000313" key="8">
    <source>
        <dbReference type="EMBL" id="SUU87995.1"/>
    </source>
</evidence>
<dbReference type="GO" id="GO:0004222">
    <property type="term" value="F:metalloendopeptidase activity"/>
    <property type="evidence" value="ECO:0007669"/>
    <property type="project" value="InterPro"/>
</dbReference>
<sequence length="578" mass="61642">MLDLKRSDTISAVNGDDAITPGCPEADIIYSQIATLAVTALLCRQAECGYVRLVGPASALHDAWEIWPPEDFERTRALPTCRDTLIQTRTPRYARLMVAVALSALVSGCQILNPSDVRESGFQPSNNPVTVDNVTRNDKLAEIAKAQHPRILATYGGEYSDPKLERMVAKVVGSLTTVSSNPNQTYRITILNSPNVNAFALPGGYLYVTRGLLALANDSAELAAVISHEMGHVTANHGIQRQQKEAEEVLATKVVTDVLGESPTAKAALIRGKLRLAQFSRNQELEADGIGIKMSGQAGYDPFAAGRFLQSMAAYSDLRAVSGATDASLDFLASHPNAPQRIDLAQRHARQFGAPGIGRRDRDSFLAGIDGLLFGDTPDEGYVRGTTFMHPKLGISFAVPQGFVIDNTAAAVTATGPDNTAIRFDGVAIDAKLPLVDYVKSGWVAGLDPSSVRAETINGNEAAFARASAEGWQFDIVVIRNGAQVYRLLTAAPTASTTLDTIARSVSSSFRVMTAAEKAGLKPLRIRVVTVQPGQNMGSLAASMVGVDRKLDLFRVLNALAPGASVSAGDKVKIVTDR</sequence>
<evidence type="ECO:0000256" key="5">
    <source>
        <dbReference type="ARBA" id="ARBA00022833"/>
    </source>
</evidence>
<dbReference type="GO" id="GO:0046872">
    <property type="term" value="F:metal ion binding"/>
    <property type="evidence" value="ECO:0007669"/>
    <property type="project" value="UniProtKB-KW"/>
</dbReference>
<keyword evidence="5" id="KW-0862">Zinc</keyword>
<keyword evidence="4 8" id="KW-0378">Hydrolase</keyword>
<comment type="cofactor">
    <cofactor evidence="1">
        <name>Zn(2+)</name>
        <dbReference type="ChEBI" id="CHEBI:29105"/>
    </cofactor>
</comment>
<evidence type="ECO:0000256" key="4">
    <source>
        <dbReference type="ARBA" id="ARBA00022801"/>
    </source>
</evidence>
<gene>
    <name evidence="8" type="primary">yggG</name>
    <name evidence="8" type="ORF">NCTC10684_01199</name>
</gene>
<dbReference type="GO" id="GO:0051603">
    <property type="term" value="P:proteolysis involved in protein catabolic process"/>
    <property type="evidence" value="ECO:0007669"/>
    <property type="project" value="TreeGrafter"/>
</dbReference>
<feature type="domain" description="Peptidase M48" evidence="7">
    <location>
        <begin position="164"/>
        <end position="344"/>
    </location>
</feature>
<keyword evidence="6 8" id="KW-0482">Metalloprotease</keyword>
<evidence type="ECO:0000256" key="1">
    <source>
        <dbReference type="ARBA" id="ARBA00001947"/>
    </source>
</evidence>
<keyword evidence="3" id="KW-0479">Metal-binding</keyword>
<dbReference type="InterPro" id="IPR001915">
    <property type="entry name" value="Peptidase_M48"/>
</dbReference>
<dbReference type="GO" id="GO:0016020">
    <property type="term" value="C:membrane"/>
    <property type="evidence" value="ECO:0007669"/>
    <property type="project" value="TreeGrafter"/>
</dbReference>
<evidence type="ECO:0000256" key="3">
    <source>
        <dbReference type="ARBA" id="ARBA00022723"/>
    </source>
</evidence>
<name>A0A380WGV1_AMIAI</name>
<dbReference type="AlphaFoldDB" id="A0A380WGV1"/>
<dbReference type="CDD" id="cd07324">
    <property type="entry name" value="M48C_Oma1-like"/>
    <property type="match status" value="1"/>
</dbReference>
<proteinExistence type="predicted"/>
<dbReference type="Pfam" id="PF01435">
    <property type="entry name" value="Peptidase_M48"/>
    <property type="match status" value="1"/>
</dbReference>
<dbReference type="Gene3D" id="3.30.2010.10">
    <property type="entry name" value="Metalloproteases ('zincins'), catalytic domain"/>
    <property type="match status" value="1"/>
</dbReference>
<reference evidence="8 9" key="1">
    <citation type="submission" date="2018-06" db="EMBL/GenBank/DDBJ databases">
        <authorList>
            <consortium name="Pathogen Informatics"/>
            <person name="Doyle S."/>
        </authorList>
    </citation>
    <scope>NUCLEOTIDE SEQUENCE [LARGE SCALE GENOMIC DNA]</scope>
    <source>
        <strain evidence="8 9">NCTC10684</strain>
    </source>
</reference>